<dbReference type="InterPro" id="IPR004811">
    <property type="entry name" value="RelA/Spo_fam"/>
</dbReference>
<reference evidence="6" key="1">
    <citation type="submission" date="2009-11" db="EMBL/GenBank/DDBJ databases">
        <title>Microbial diversity profiles of fluids from low-temperature petroleum reservoirs with and without exogenous water perturbation.</title>
        <authorList>
            <person name="Pham V.D."/>
            <person name="Hnatow L.L."/>
            <person name="Zhang S."/>
            <person name="Fallon R.D."/>
            <person name="DeLong E.F."/>
            <person name="Keeler S.J."/>
        </authorList>
    </citation>
    <scope>NUCLEOTIDE SEQUENCE</scope>
</reference>
<dbReference type="InterPro" id="IPR012676">
    <property type="entry name" value="TGS-like"/>
</dbReference>
<dbReference type="InterPro" id="IPR043519">
    <property type="entry name" value="NT_sf"/>
</dbReference>
<dbReference type="PANTHER" id="PTHR21262">
    <property type="entry name" value="GUANOSINE-3',5'-BIS DIPHOSPHATE 3'-PYROPHOSPHOHYDROLASE"/>
    <property type="match status" value="1"/>
</dbReference>
<accession>G3BMH6</accession>
<feature type="domain" description="TGS" evidence="5">
    <location>
        <begin position="391"/>
        <end position="454"/>
    </location>
</feature>
<dbReference type="InterPro" id="IPR006674">
    <property type="entry name" value="HD_domain"/>
</dbReference>
<comment type="pathway">
    <text evidence="1">Purine metabolism.</text>
</comment>
<dbReference type="SUPFAM" id="SSF55021">
    <property type="entry name" value="ACT-like"/>
    <property type="match status" value="1"/>
</dbReference>
<evidence type="ECO:0000259" key="3">
    <source>
        <dbReference type="PROSITE" id="PS51671"/>
    </source>
</evidence>
<dbReference type="SMART" id="SM00471">
    <property type="entry name" value="HDc"/>
    <property type="match status" value="1"/>
</dbReference>
<dbReference type="Gene3D" id="3.30.70.260">
    <property type="match status" value="1"/>
</dbReference>
<dbReference type="Pfam" id="PF13328">
    <property type="entry name" value="HD_4"/>
    <property type="match status" value="1"/>
</dbReference>
<protein>
    <submittedName>
        <fullName evidence="6">Guanosine polyphosphate pyrophosphohydrolase/synthetases</fullName>
    </submittedName>
</protein>
<evidence type="ECO:0000259" key="5">
    <source>
        <dbReference type="PROSITE" id="PS51880"/>
    </source>
</evidence>
<dbReference type="NCBIfam" id="TIGR00691">
    <property type="entry name" value="spoT_relA"/>
    <property type="match status" value="1"/>
</dbReference>
<dbReference type="CDD" id="cd01668">
    <property type="entry name" value="TGS_RSH"/>
    <property type="match status" value="1"/>
</dbReference>
<dbReference type="InterPro" id="IPR045600">
    <property type="entry name" value="RelA/SpoT_AH_RIS"/>
</dbReference>
<dbReference type="PROSITE" id="PS51880">
    <property type="entry name" value="TGS"/>
    <property type="match status" value="1"/>
</dbReference>
<dbReference type="InterPro" id="IPR045865">
    <property type="entry name" value="ACT-like_dom_sf"/>
</dbReference>
<dbReference type="CDD" id="cd04876">
    <property type="entry name" value="ACT_RelA-SpoT"/>
    <property type="match status" value="1"/>
</dbReference>
<dbReference type="InterPro" id="IPR002912">
    <property type="entry name" value="ACT_dom"/>
</dbReference>
<dbReference type="CDD" id="cd00077">
    <property type="entry name" value="HDc"/>
    <property type="match status" value="1"/>
</dbReference>
<comment type="function">
    <text evidence="2">In eubacteria ppGpp (guanosine 3'-diphosphate 5'-diphosphate) is a mediator of the stringent response that coordinates a variety of cellular activities in response to changes in nutritional abundance.</text>
</comment>
<dbReference type="SUPFAM" id="SSF81271">
    <property type="entry name" value="TGS-like"/>
    <property type="match status" value="1"/>
</dbReference>
<dbReference type="SMART" id="SM00954">
    <property type="entry name" value="RelA_SpoT"/>
    <property type="match status" value="1"/>
</dbReference>
<dbReference type="InterPro" id="IPR003607">
    <property type="entry name" value="HD/PDEase_dom"/>
</dbReference>
<dbReference type="EMBL" id="GU180079">
    <property type="protein sequence ID" value="ADM94941.1"/>
    <property type="molecule type" value="Genomic_DNA"/>
</dbReference>
<dbReference type="AlphaFoldDB" id="G3BMH6"/>
<dbReference type="InterPro" id="IPR007685">
    <property type="entry name" value="RelA_SpoT"/>
</dbReference>
<dbReference type="Pfam" id="PF04607">
    <property type="entry name" value="RelA_SpoT"/>
    <property type="match status" value="1"/>
</dbReference>
<dbReference type="InterPro" id="IPR033655">
    <property type="entry name" value="TGS_RelA/SpoT"/>
</dbReference>
<dbReference type="FunFam" id="3.30.460.10:FF:000001">
    <property type="entry name" value="GTP pyrophosphokinase RelA"/>
    <property type="match status" value="1"/>
</dbReference>
<keyword evidence="6" id="KW-0378">Hydrolase</keyword>
<dbReference type="InterPro" id="IPR004095">
    <property type="entry name" value="TGS"/>
</dbReference>
<dbReference type="GO" id="GO:0016787">
    <property type="term" value="F:hydrolase activity"/>
    <property type="evidence" value="ECO:0007669"/>
    <property type="project" value="UniProtKB-KW"/>
</dbReference>
<proteinExistence type="inferred from homology"/>
<dbReference type="PROSITE" id="PS51671">
    <property type="entry name" value="ACT"/>
    <property type="match status" value="1"/>
</dbReference>
<dbReference type="InterPro" id="IPR012675">
    <property type="entry name" value="Beta-grasp_dom_sf"/>
</dbReference>
<sequence>MSKIDNPITIETLINKIKSYNPDADIDFLRKAYIFSQQAHQNQKRYSGQPYLSHPLGVADILADLNMDIITIVAGLLHDVVEDTQVNLEEIEQVFGAEVAMLVNGVTKLSKISFKTKEERQAENFRKMFLAIAEDIRVILIKLADRLNNMRTLKYVPAPKRLKKAKETLDIYVPIANRLGLYRVKWELEDYALLNLDPRKYNELARKVAKSRAEREKYIEEVKKRIVEELQKFGIKARIQGRPKNIYSIYKKMEEQDKDFFQIYDLMAIRIICNSITDCYASLGLLHSLWKPMPGRFKDYIAMPKSNMYQSLHTTVITSEGEPLEVQIRTEEMHRTAEYGIAAHWKYKEKGDFLKDSKFEERLTWLRQILDWQKELKDPLEFMENLKIDLLQYEVYTFTPKGDVKVLPLGSTPVDFAYAIHTEIGHRCVGAKVNNKIVPLDRELKSGDIVEIITSKTSSGPSRDWLKFVKTSGAKTRIKSWFKKEFRDENIEKGRTLILRELEKFKIPWSTELENKLTDICLPMGYTDSDSLYEAIGYKKLNPAQVINKILPQEKKQDIKVKEELAKGLPKEKKIDRGVKIDGVDNILIRFAKCCHPVPGDNIIGYITRGRGVTIHRVECPNLKIFSEEEERLINAEWCETRDDYFPVNIKIISVDRKDLISDISMVLSNYKAGIKYINGVANKNNIAIIHLTIEVSTLDHLKEIMSRLRSLRAVKEVKRMEGD</sequence>
<dbReference type="Gene3D" id="3.30.460.10">
    <property type="entry name" value="Beta Polymerase, domain 2"/>
    <property type="match status" value="1"/>
</dbReference>
<dbReference type="FunFam" id="3.10.20.30:FF:000002">
    <property type="entry name" value="GTP pyrophosphokinase (RelA/SpoT)"/>
    <property type="match status" value="1"/>
</dbReference>
<dbReference type="PANTHER" id="PTHR21262:SF31">
    <property type="entry name" value="GTP PYROPHOSPHOKINASE"/>
    <property type="match status" value="1"/>
</dbReference>
<dbReference type="SUPFAM" id="SSF81301">
    <property type="entry name" value="Nucleotidyltransferase"/>
    <property type="match status" value="1"/>
</dbReference>
<dbReference type="CDD" id="cd05399">
    <property type="entry name" value="NT_Rel-Spo_like"/>
    <property type="match status" value="1"/>
</dbReference>
<comment type="similarity">
    <text evidence="2">Belongs to the relA/spoT family.</text>
</comment>
<evidence type="ECO:0000313" key="6">
    <source>
        <dbReference type="EMBL" id="ADM94941.1"/>
    </source>
</evidence>
<name>G3BMH6_9BACT</name>
<dbReference type="Pfam" id="PF02824">
    <property type="entry name" value="TGS"/>
    <property type="match status" value="1"/>
</dbReference>
<dbReference type="Pfam" id="PF13291">
    <property type="entry name" value="ACT_4"/>
    <property type="match status" value="1"/>
</dbReference>
<feature type="domain" description="ACT" evidence="3">
    <location>
        <begin position="649"/>
        <end position="723"/>
    </location>
</feature>
<organism evidence="6">
    <name type="scientific">uncultured Atribacterota bacterium</name>
    <dbReference type="NCBI Taxonomy" id="263865"/>
    <lineage>
        <taxon>Bacteria</taxon>
        <taxon>Pseudomonadati</taxon>
        <taxon>Atribacterota</taxon>
        <taxon>environmental samples</taxon>
    </lineage>
</organism>
<dbReference type="Pfam" id="PF19296">
    <property type="entry name" value="RelA_AH_RIS"/>
    <property type="match status" value="1"/>
</dbReference>
<dbReference type="Gene3D" id="3.10.20.30">
    <property type="match status" value="1"/>
</dbReference>
<dbReference type="Gene3D" id="1.10.3210.10">
    <property type="entry name" value="Hypothetical protein af1432"/>
    <property type="match status" value="1"/>
</dbReference>
<evidence type="ECO:0000256" key="1">
    <source>
        <dbReference type="ARBA" id="ARBA00025704"/>
    </source>
</evidence>
<evidence type="ECO:0000259" key="4">
    <source>
        <dbReference type="PROSITE" id="PS51831"/>
    </source>
</evidence>
<dbReference type="GO" id="GO:0005886">
    <property type="term" value="C:plasma membrane"/>
    <property type="evidence" value="ECO:0007669"/>
    <property type="project" value="TreeGrafter"/>
</dbReference>
<feature type="domain" description="HD" evidence="4">
    <location>
        <begin position="51"/>
        <end position="150"/>
    </location>
</feature>
<dbReference type="FunFam" id="1.10.3210.10:FF:000001">
    <property type="entry name" value="GTP pyrophosphokinase RelA"/>
    <property type="match status" value="1"/>
</dbReference>
<dbReference type="PROSITE" id="PS51831">
    <property type="entry name" value="HD"/>
    <property type="match status" value="1"/>
</dbReference>
<dbReference type="SUPFAM" id="SSF109604">
    <property type="entry name" value="HD-domain/PDEase-like"/>
    <property type="match status" value="1"/>
</dbReference>
<dbReference type="GO" id="GO:0015949">
    <property type="term" value="P:nucleobase-containing small molecule interconversion"/>
    <property type="evidence" value="ECO:0007669"/>
    <property type="project" value="UniProtKB-ARBA"/>
</dbReference>
<dbReference type="GO" id="GO:0015969">
    <property type="term" value="P:guanosine tetraphosphate metabolic process"/>
    <property type="evidence" value="ECO:0007669"/>
    <property type="project" value="InterPro"/>
</dbReference>
<evidence type="ECO:0000256" key="2">
    <source>
        <dbReference type="RuleBase" id="RU003847"/>
    </source>
</evidence>